<dbReference type="InterPro" id="IPR036236">
    <property type="entry name" value="Znf_C2H2_sf"/>
</dbReference>
<comment type="caution">
    <text evidence="9">The sequence shown here is derived from an EMBL/GenBank/DDBJ whole genome shotgun (WGS) entry which is preliminary data.</text>
</comment>
<dbReference type="InterPro" id="IPR018253">
    <property type="entry name" value="DnaJ_domain_CS"/>
</dbReference>
<dbReference type="EMBL" id="QPKB01000004">
    <property type="protein sequence ID" value="RWR83216.1"/>
    <property type="molecule type" value="Genomic_DNA"/>
</dbReference>
<dbReference type="SMART" id="SM00451">
    <property type="entry name" value="ZnF_U1"/>
    <property type="match status" value="1"/>
</dbReference>
<proteinExistence type="predicted"/>
<dbReference type="STRING" id="337451.A0A443NXJ5"/>
<dbReference type="SMART" id="SM00271">
    <property type="entry name" value="DnaJ"/>
    <property type="match status" value="1"/>
</dbReference>
<evidence type="ECO:0000256" key="4">
    <source>
        <dbReference type="PROSITE-ProRule" id="PRU00042"/>
    </source>
</evidence>
<dbReference type="PROSITE" id="PS50157">
    <property type="entry name" value="ZINC_FINGER_C2H2_2"/>
    <property type="match status" value="1"/>
</dbReference>
<feature type="compositionally biased region" description="Basic residues" evidence="6">
    <location>
        <begin position="497"/>
        <end position="508"/>
    </location>
</feature>
<evidence type="ECO:0000256" key="3">
    <source>
        <dbReference type="ARBA" id="ARBA00022833"/>
    </source>
</evidence>
<dbReference type="OrthoDB" id="5894at2759"/>
<feature type="coiled-coil region" evidence="5">
    <location>
        <begin position="208"/>
        <end position="280"/>
    </location>
</feature>
<evidence type="ECO:0000256" key="6">
    <source>
        <dbReference type="SAM" id="MobiDB-lite"/>
    </source>
</evidence>
<evidence type="ECO:0000259" key="7">
    <source>
        <dbReference type="PROSITE" id="PS50076"/>
    </source>
</evidence>
<feature type="compositionally biased region" description="Acidic residues" evidence="6">
    <location>
        <begin position="390"/>
        <end position="400"/>
    </location>
</feature>
<feature type="compositionally biased region" description="Basic and acidic residues" evidence="6">
    <location>
        <begin position="566"/>
        <end position="575"/>
    </location>
</feature>
<dbReference type="InterPro" id="IPR001623">
    <property type="entry name" value="DnaJ_domain"/>
</dbReference>
<dbReference type="InterPro" id="IPR013087">
    <property type="entry name" value="Znf_C2H2_type"/>
</dbReference>
<evidence type="ECO:0000313" key="9">
    <source>
        <dbReference type="EMBL" id="RWR83216.1"/>
    </source>
</evidence>
<feature type="domain" description="C2H2-type" evidence="8">
    <location>
        <begin position="614"/>
        <end position="643"/>
    </location>
</feature>
<feature type="compositionally biased region" description="Polar residues" evidence="6">
    <location>
        <begin position="546"/>
        <end position="564"/>
    </location>
</feature>
<dbReference type="AlphaFoldDB" id="A0A443NXJ5"/>
<organism evidence="9 10">
    <name type="scientific">Cinnamomum micranthum f. kanehirae</name>
    <dbReference type="NCBI Taxonomy" id="337451"/>
    <lineage>
        <taxon>Eukaryota</taxon>
        <taxon>Viridiplantae</taxon>
        <taxon>Streptophyta</taxon>
        <taxon>Embryophyta</taxon>
        <taxon>Tracheophyta</taxon>
        <taxon>Spermatophyta</taxon>
        <taxon>Magnoliopsida</taxon>
        <taxon>Magnoliidae</taxon>
        <taxon>Laurales</taxon>
        <taxon>Lauraceae</taxon>
        <taxon>Cinnamomum</taxon>
    </lineage>
</organism>
<keyword evidence="3" id="KW-0862">Zinc</keyword>
<feature type="compositionally biased region" description="Polar residues" evidence="6">
    <location>
        <begin position="605"/>
        <end position="615"/>
    </location>
</feature>
<dbReference type="PANTHER" id="PTHR45495:SF1">
    <property type="entry name" value="DNAJ PROTEIN JJJ1 HOMOLOG"/>
    <property type="match status" value="1"/>
</dbReference>
<feature type="compositionally biased region" description="Acidic residues" evidence="6">
    <location>
        <begin position="353"/>
        <end position="368"/>
    </location>
</feature>
<dbReference type="PRINTS" id="PR00625">
    <property type="entry name" value="JDOMAIN"/>
</dbReference>
<dbReference type="PANTHER" id="PTHR45495">
    <property type="entry name" value="DNAJ PROTEIN JJJ1 HOMOLOG"/>
    <property type="match status" value="1"/>
</dbReference>
<name>A0A443NXJ5_9MAGN</name>
<dbReference type="SMART" id="SM00355">
    <property type="entry name" value="ZnF_C2H2"/>
    <property type="match status" value="2"/>
</dbReference>
<feature type="compositionally biased region" description="Basic and acidic residues" evidence="6">
    <location>
        <begin position="369"/>
        <end position="387"/>
    </location>
</feature>
<evidence type="ECO:0000313" key="10">
    <source>
        <dbReference type="Proteomes" id="UP000283530"/>
    </source>
</evidence>
<keyword evidence="1" id="KW-0479">Metal-binding</keyword>
<dbReference type="InterPro" id="IPR054076">
    <property type="entry name" value="ZUO1-like_ZHD"/>
</dbReference>
<sequence>MGEKNLQQGEGRCLYEILGVSRESTQEEIRSAYKKLALQLHPDKLISTGVSEPDATASFQSLLNAYQILSDPRERSWYDSHRSQILFSNSSSTSPSSSSSARHLLDISDLLPFFSNSSFSGFSNSPKAFFSVYGDIFSKIHSQELLFARELALDLDLVGNAPLIGNLDSPYAQVSAFYSFWLGFSTVLDFSWVDPWNPYGAVPSRKARRVMEDENKKARKKARREFNETVRGLAAFAKKRDKRVIEMQMKRSIEEEKRRAEEKEKKKEELRKKMEKARLYKEPEWARIEEEEELAGDGFEEEEEGDDGKKENELYCVVCSKKFKSEKQWKNHEQSKKHREKVAELKVSFNAEEGGEDGEDGDEDEERVMEDVSNKIHTGDFGSHKQTADNVDDLCDELEDGLGLGEEQLSETKSTSGDSDGDKERAQTSFVNSGLEEGGDLFGSDEETSILEAMISGRKSKSRKNAPEHQPESSTSGKADGNVSNEESFMEYDNRKTTRRNRRSRKGGATKSNAGAAGAETNGVQEEKKPDANGSEVRVEKDGANDISSLKESSASFVEETSTKIPIDRSSDKNHKPSKQSVVRKVAGQRDANVKARGSSKGKKQNATSKTSALTCETCGENFESRNKLHMHLGDTGHAALKFR</sequence>
<keyword evidence="10" id="KW-1185">Reference proteome</keyword>
<feature type="compositionally biased region" description="Basic and acidic residues" evidence="6">
    <location>
        <begin position="525"/>
        <end position="544"/>
    </location>
</feature>
<evidence type="ECO:0000256" key="5">
    <source>
        <dbReference type="SAM" id="Coils"/>
    </source>
</evidence>
<dbReference type="SUPFAM" id="SSF57667">
    <property type="entry name" value="beta-beta-alpha zinc fingers"/>
    <property type="match status" value="1"/>
</dbReference>
<dbReference type="PROSITE" id="PS00028">
    <property type="entry name" value="ZINC_FINGER_C2H2_1"/>
    <property type="match status" value="2"/>
</dbReference>
<feature type="region of interest" description="Disordered" evidence="6">
    <location>
        <begin position="329"/>
        <end position="615"/>
    </location>
</feature>
<dbReference type="InterPro" id="IPR044648">
    <property type="entry name" value="JJJ1_plant"/>
</dbReference>
<dbReference type="Proteomes" id="UP000283530">
    <property type="component" value="Unassembled WGS sequence"/>
</dbReference>
<keyword evidence="2 4" id="KW-0863">Zinc-finger</keyword>
<evidence type="ECO:0000259" key="8">
    <source>
        <dbReference type="PROSITE" id="PS50157"/>
    </source>
</evidence>
<gene>
    <name evidence="9" type="ORF">CKAN_01196400</name>
</gene>
<accession>A0A443NXJ5</accession>
<keyword evidence="5" id="KW-0175">Coiled coil</keyword>
<feature type="compositionally biased region" description="Acidic residues" evidence="6">
    <location>
        <begin position="437"/>
        <end position="449"/>
    </location>
</feature>
<dbReference type="InterPro" id="IPR036869">
    <property type="entry name" value="J_dom_sf"/>
</dbReference>
<dbReference type="InterPro" id="IPR022755">
    <property type="entry name" value="Znf_C2H2_jaz"/>
</dbReference>
<dbReference type="Pfam" id="PF00226">
    <property type="entry name" value="DnaJ"/>
    <property type="match status" value="1"/>
</dbReference>
<dbReference type="GO" id="GO:0003676">
    <property type="term" value="F:nucleic acid binding"/>
    <property type="evidence" value="ECO:0007669"/>
    <property type="project" value="InterPro"/>
</dbReference>
<dbReference type="InterPro" id="IPR003604">
    <property type="entry name" value="Matrin/U1-like-C_Znf_C2H2"/>
</dbReference>
<dbReference type="Pfam" id="PF21884">
    <property type="entry name" value="ZUO1-like_ZHD"/>
    <property type="match status" value="1"/>
</dbReference>
<dbReference type="Pfam" id="PF12171">
    <property type="entry name" value="zf-C2H2_jaz"/>
    <property type="match status" value="1"/>
</dbReference>
<dbReference type="Gene3D" id="3.30.160.60">
    <property type="entry name" value="Classic Zinc Finger"/>
    <property type="match status" value="1"/>
</dbReference>
<protein>
    <submittedName>
        <fullName evidence="9">DNAJ protein JJJ1</fullName>
    </submittedName>
</protein>
<evidence type="ECO:0000256" key="1">
    <source>
        <dbReference type="ARBA" id="ARBA00022723"/>
    </source>
</evidence>
<dbReference type="SUPFAM" id="SSF46565">
    <property type="entry name" value="Chaperone J-domain"/>
    <property type="match status" value="1"/>
</dbReference>
<dbReference type="Gene3D" id="1.10.287.110">
    <property type="entry name" value="DnaJ domain"/>
    <property type="match status" value="1"/>
</dbReference>
<evidence type="ECO:0000256" key="2">
    <source>
        <dbReference type="ARBA" id="ARBA00022771"/>
    </source>
</evidence>
<feature type="compositionally biased region" description="Polar residues" evidence="6">
    <location>
        <begin position="472"/>
        <end position="487"/>
    </location>
</feature>
<dbReference type="PROSITE" id="PS50076">
    <property type="entry name" value="DNAJ_2"/>
    <property type="match status" value="1"/>
</dbReference>
<feature type="domain" description="J" evidence="7">
    <location>
        <begin position="13"/>
        <end position="82"/>
    </location>
</feature>
<dbReference type="PROSITE" id="PS00636">
    <property type="entry name" value="DNAJ_1"/>
    <property type="match status" value="1"/>
</dbReference>
<reference evidence="9 10" key="1">
    <citation type="journal article" date="2019" name="Nat. Plants">
        <title>Stout camphor tree genome fills gaps in understanding of flowering plant genome evolution.</title>
        <authorList>
            <person name="Chaw S.M."/>
            <person name="Liu Y.C."/>
            <person name="Wu Y.W."/>
            <person name="Wang H.Y."/>
            <person name="Lin C.I."/>
            <person name="Wu C.S."/>
            <person name="Ke H.M."/>
            <person name="Chang L.Y."/>
            <person name="Hsu C.Y."/>
            <person name="Yang H.T."/>
            <person name="Sudianto E."/>
            <person name="Hsu M.H."/>
            <person name="Wu K.P."/>
            <person name="Wang L.N."/>
            <person name="Leebens-Mack J.H."/>
            <person name="Tsai I.J."/>
        </authorList>
    </citation>
    <scope>NUCLEOTIDE SEQUENCE [LARGE SCALE GENOMIC DNA]</scope>
    <source>
        <strain evidence="10">cv. Chaw 1501</strain>
        <tissue evidence="9">Young leaves</tissue>
    </source>
</reference>
<dbReference type="GO" id="GO:0008270">
    <property type="term" value="F:zinc ion binding"/>
    <property type="evidence" value="ECO:0007669"/>
    <property type="project" value="UniProtKB-KW"/>
</dbReference>
<dbReference type="CDD" id="cd06257">
    <property type="entry name" value="DnaJ"/>
    <property type="match status" value="1"/>
</dbReference>